<sequence length="221" mass="23457">DVAGAGAVLADVRQTAGESLLSRIAGIGGEVADRLAAWDREMSTDSVEAALFVRVRELLVEAVCAAPVLRALRRPTPYDDLLAPWFSLPARVAVSLETLLGHNRPLGLDLDALLRDALEEAATEGGVTWGSRHRFAAPPQRGAGHAPPLELPGDTHCVFATGWLPGSEQSVRGPVARYVWCLADRDASRWALPLGAAGDPASPHHHDQQVTWAHGGTLPVT</sequence>
<dbReference type="Gene3D" id="1.10.1400.10">
    <property type="match status" value="1"/>
</dbReference>
<accession>A0A6J4NNS7</accession>
<feature type="non-terminal residue" evidence="1">
    <location>
        <position position="1"/>
    </location>
</feature>
<proteinExistence type="predicted"/>
<dbReference type="PANTHER" id="PTHR34218">
    <property type="entry name" value="PEPTIDASE S45 PENICILLIN AMIDASE"/>
    <property type="match status" value="1"/>
</dbReference>
<dbReference type="SUPFAM" id="SSF56235">
    <property type="entry name" value="N-terminal nucleophile aminohydrolases (Ntn hydrolases)"/>
    <property type="match status" value="1"/>
</dbReference>
<dbReference type="EMBL" id="CADCUP010000116">
    <property type="protein sequence ID" value="CAA9393108.1"/>
    <property type="molecule type" value="Genomic_DNA"/>
</dbReference>
<dbReference type="AlphaFoldDB" id="A0A6J4NNS7"/>
<dbReference type="Pfam" id="PF01804">
    <property type="entry name" value="Penicil_amidase"/>
    <property type="match status" value="1"/>
</dbReference>
<name>A0A6J4NNS7_9ACTN</name>
<evidence type="ECO:0000313" key="1">
    <source>
        <dbReference type="EMBL" id="CAA9393108.1"/>
    </source>
</evidence>
<reference evidence="1" key="1">
    <citation type="submission" date="2020-02" db="EMBL/GenBank/DDBJ databases">
        <authorList>
            <person name="Meier V. D."/>
        </authorList>
    </citation>
    <scope>NUCLEOTIDE SEQUENCE</scope>
    <source>
        <strain evidence="1">AVDCRST_MAG06</strain>
    </source>
</reference>
<evidence type="ECO:0008006" key="2">
    <source>
        <dbReference type="Google" id="ProtNLM"/>
    </source>
</evidence>
<dbReference type="PANTHER" id="PTHR34218:SF4">
    <property type="entry name" value="ACYL-HOMOSERINE LACTONE ACYLASE QUIP"/>
    <property type="match status" value="1"/>
</dbReference>
<dbReference type="InterPro" id="IPR029055">
    <property type="entry name" value="Ntn_hydrolases_N"/>
</dbReference>
<organism evidence="1">
    <name type="scientific">uncultured Nocardioides sp</name>
    <dbReference type="NCBI Taxonomy" id="198441"/>
    <lineage>
        <taxon>Bacteria</taxon>
        <taxon>Bacillati</taxon>
        <taxon>Actinomycetota</taxon>
        <taxon>Actinomycetes</taxon>
        <taxon>Propionibacteriales</taxon>
        <taxon>Nocardioidaceae</taxon>
        <taxon>Nocardioides</taxon>
        <taxon>environmental samples</taxon>
    </lineage>
</organism>
<gene>
    <name evidence="1" type="ORF">AVDCRST_MAG06-1717</name>
</gene>
<dbReference type="GO" id="GO:0017000">
    <property type="term" value="P:antibiotic biosynthetic process"/>
    <property type="evidence" value="ECO:0007669"/>
    <property type="project" value="InterPro"/>
</dbReference>
<dbReference type="GO" id="GO:0016787">
    <property type="term" value="F:hydrolase activity"/>
    <property type="evidence" value="ECO:0007669"/>
    <property type="project" value="InterPro"/>
</dbReference>
<dbReference type="InterPro" id="IPR002692">
    <property type="entry name" value="S45"/>
</dbReference>
<protein>
    <recommendedName>
        <fullName evidence="2">Penicillin acylase family protein</fullName>
    </recommendedName>
</protein>
<dbReference type="RefSeq" id="WP_295658318.1">
    <property type="nucleotide sequence ID" value="NZ_CADCUP010000116.1"/>
</dbReference>
<dbReference type="InterPro" id="IPR043147">
    <property type="entry name" value="Penicillin_amidase_A-knob"/>
</dbReference>